<organism evidence="2 3">
    <name type="scientific">Streptomyces lichenis</name>
    <dbReference type="NCBI Taxonomy" id="2306967"/>
    <lineage>
        <taxon>Bacteria</taxon>
        <taxon>Bacillati</taxon>
        <taxon>Actinomycetota</taxon>
        <taxon>Actinomycetes</taxon>
        <taxon>Kitasatosporales</taxon>
        <taxon>Streptomycetaceae</taxon>
        <taxon>Streptomyces</taxon>
    </lineage>
</organism>
<comment type="caution">
    <text evidence="2">The sequence shown here is derived from an EMBL/GenBank/DDBJ whole genome shotgun (WGS) entry which is preliminary data.</text>
</comment>
<protein>
    <submittedName>
        <fullName evidence="2">Uncharacterized protein</fullName>
    </submittedName>
</protein>
<evidence type="ECO:0000256" key="1">
    <source>
        <dbReference type="SAM" id="MobiDB-lite"/>
    </source>
</evidence>
<dbReference type="EMBL" id="JALPTH010000007">
    <property type="protein sequence ID" value="MCK8677705.1"/>
    <property type="molecule type" value="Genomic_DNA"/>
</dbReference>
<feature type="compositionally biased region" description="Low complexity" evidence="1">
    <location>
        <begin position="40"/>
        <end position="50"/>
    </location>
</feature>
<name>A0ABT0I8Q7_9ACTN</name>
<proteinExistence type="predicted"/>
<evidence type="ECO:0000313" key="2">
    <source>
        <dbReference type="EMBL" id="MCK8677705.1"/>
    </source>
</evidence>
<accession>A0ABT0I8Q7</accession>
<feature type="compositionally biased region" description="Acidic residues" evidence="1">
    <location>
        <begin position="65"/>
        <end position="80"/>
    </location>
</feature>
<feature type="region of interest" description="Disordered" evidence="1">
    <location>
        <begin position="1"/>
        <end position="80"/>
    </location>
</feature>
<dbReference type="RefSeq" id="WP_248632930.1">
    <property type="nucleotide sequence ID" value="NZ_JALPTH010000007.1"/>
</dbReference>
<sequence>MDDKRLEGAGETSEDPIPRDMPDEQAGSGSDHWDADLVEASEGSEASDSDGGSGETAKPSAEDAPAGDDATEGAADEPSG</sequence>
<reference evidence="2 3" key="1">
    <citation type="submission" date="2022-04" db="EMBL/GenBank/DDBJ databases">
        <title>Streptomyces sp. nov. LCR6-01 isolated from Lichen of Dirinaria sp.</title>
        <authorList>
            <person name="Kanchanasin P."/>
            <person name="Tanasupawat S."/>
            <person name="Phongsopitanun W."/>
        </authorList>
    </citation>
    <scope>NUCLEOTIDE SEQUENCE [LARGE SCALE GENOMIC DNA]</scope>
    <source>
        <strain evidence="2 3">LCR6-01</strain>
    </source>
</reference>
<dbReference type="Proteomes" id="UP001522868">
    <property type="component" value="Unassembled WGS sequence"/>
</dbReference>
<evidence type="ECO:0000313" key="3">
    <source>
        <dbReference type="Proteomes" id="UP001522868"/>
    </source>
</evidence>
<keyword evidence="3" id="KW-1185">Reference proteome</keyword>
<gene>
    <name evidence="2" type="ORF">M1O15_09920</name>
</gene>